<comment type="similarity">
    <text evidence="4">Belongs to the fabD family.</text>
</comment>
<dbReference type="AlphaFoldDB" id="A0A934K8X7"/>
<dbReference type="PANTHER" id="PTHR42681:SF1">
    <property type="entry name" value="MALONYL-COA-ACYL CARRIER PROTEIN TRANSACYLASE, MITOCHONDRIAL"/>
    <property type="match status" value="1"/>
</dbReference>
<dbReference type="PIRSF" id="PIRSF000446">
    <property type="entry name" value="Mct"/>
    <property type="match status" value="1"/>
</dbReference>
<sequence length="316" mass="34585">MGIALSGPVALLFPGQGVQRPGMGRKLYDRYPSARRIFERAEEVLGMPVRRLCFEGPEEELNRTENLQPCVMTVCWAAYEIWRESYGMEEVRVMAGHSLGEFTALAAAGAISWETALLLVKERGRIMAEATRTQPGGMLAIVGLDEAQVEAIRTRASKLGRLYVANRNADVQFVLSGELPAIRRAEKLALAAGARRALILTIPLPAHSPLMEAAGNAFRAVLDRLTIEMPHFPILGNATGQAIASLIELRQELANHLLRPVEWGRTMVSIRTMQVRTVVELGPGRVLASLAAKHIPGVDTWNADELFVDFSEGTPA</sequence>
<dbReference type="EC" id="2.3.1.39" evidence="4"/>
<dbReference type="GO" id="GO:0004314">
    <property type="term" value="F:[acyl-carrier-protein] S-malonyltransferase activity"/>
    <property type="evidence" value="ECO:0007669"/>
    <property type="project" value="UniProtKB-EC"/>
</dbReference>
<keyword evidence="1 4" id="KW-0808">Transferase</keyword>
<dbReference type="SUPFAM" id="SSF55048">
    <property type="entry name" value="Probable ACP-binding domain of malonyl-CoA ACP transacylase"/>
    <property type="match status" value="1"/>
</dbReference>
<evidence type="ECO:0000256" key="5">
    <source>
        <dbReference type="PIRSR" id="PIRSR000446-1"/>
    </source>
</evidence>
<keyword evidence="8" id="KW-1185">Reference proteome</keyword>
<dbReference type="InterPro" id="IPR050858">
    <property type="entry name" value="Mal-CoA-ACP_Trans/PKS_FabD"/>
</dbReference>
<proteinExistence type="inferred from homology"/>
<dbReference type="Pfam" id="PF00698">
    <property type="entry name" value="Acyl_transf_1"/>
    <property type="match status" value="1"/>
</dbReference>
<evidence type="ECO:0000256" key="3">
    <source>
        <dbReference type="ARBA" id="ARBA00048462"/>
    </source>
</evidence>
<accession>A0A934K8X7</accession>
<comment type="caution">
    <text evidence="7">The sequence shown here is derived from an EMBL/GenBank/DDBJ whole genome shotgun (WGS) entry which is preliminary data.</text>
</comment>
<evidence type="ECO:0000256" key="2">
    <source>
        <dbReference type="ARBA" id="ARBA00023315"/>
    </source>
</evidence>
<dbReference type="InterPro" id="IPR016035">
    <property type="entry name" value="Acyl_Trfase/lysoPLipase"/>
</dbReference>
<evidence type="ECO:0000259" key="6">
    <source>
        <dbReference type="SMART" id="SM00827"/>
    </source>
</evidence>
<gene>
    <name evidence="7" type="ORF">JF922_07225</name>
</gene>
<reference evidence="7" key="1">
    <citation type="submission" date="2020-10" db="EMBL/GenBank/DDBJ databases">
        <title>Ca. Dormibacterota MAGs.</title>
        <authorList>
            <person name="Montgomery K."/>
        </authorList>
    </citation>
    <scope>NUCLEOTIDE SEQUENCE [LARGE SCALE GENOMIC DNA]</scope>
    <source>
        <strain evidence="7">SC8812_S17_10</strain>
    </source>
</reference>
<evidence type="ECO:0000256" key="4">
    <source>
        <dbReference type="PIRNR" id="PIRNR000446"/>
    </source>
</evidence>
<feature type="active site" evidence="5">
    <location>
        <position position="98"/>
    </location>
</feature>
<dbReference type="Proteomes" id="UP000612893">
    <property type="component" value="Unassembled WGS sequence"/>
</dbReference>
<organism evidence="7 8">
    <name type="scientific">Candidatus Nephthysia bennettiae</name>
    <dbReference type="NCBI Taxonomy" id="3127016"/>
    <lineage>
        <taxon>Bacteria</taxon>
        <taxon>Bacillati</taxon>
        <taxon>Candidatus Dormiibacterota</taxon>
        <taxon>Candidatus Dormibacteria</taxon>
        <taxon>Candidatus Dormibacterales</taxon>
        <taxon>Candidatus Dormibacteraceae</taxon>
        <taxon>Candidatus Nephthysia</taxon>
    </lineage>
</organism>
<dbReference type="Gene3D" id="3.30.70.250">
    <property type="entry name" value="Malonyl-CoA ACP transacylase, ACP-binding"/>
    <property type="match status" value="1"/>
</dbReference>
<dbReference type="PANTHER" id="PTHR42681">
    <property type="entry name" value="MALONYL-COA-ACYL CARRIER PROTEIN TRANSACYLASE, MITOCHONDRIAL"/>
    <property type="match status" value="1"/>
</dbReference>
<keyword evidence="2 4" id="KW-0012">Acyltransferase</keyword>
<protein>
    <recommendedName>
        <fullName evidence="4">Malonyl CoA-acyl carrier protein transacylase</fullName>
        <ecNumber evidence="4">2.3.1.39</ecNumber>
    </recommendedName>
</protein>
<feature type="active site" evidence="5">
    <location>
        <position position="207"/>
    </location>
</feature>
<dbReference type="SMART" id="SM00827">
    <property type="entry name" value="PKS_AT"/>
    <property type="match status" value="1"/>
</dbReference>
<feature type="domain" description="Malonyl-CoA:ACP transacylase (MAT)" evidence="6">
    <location>
        <begin position="12"/>
        <end position="303"/>
    </location>
</feature>
<evidence type="ECO:0000313" key="8">
    <source>
        <dbReference type="Proteomes" id="UP000612893"/>
    </source>
</evidence>
<comment type="catalytic activity">
    <reaction evidence="3 4">
        <text>holo-[ACP] + malonyl-CoA = malonyl-[ACP] + CoA</text>
        <dbReference type="Rhea" id="RHEA:41792"/>
        <dbReference type="Rhea" id="RHEA-COMP:9623"/>
        <dbReference type="Rhea" id="RHEA-COMP:9685"/>
        <dbReference type="ChEBI" id="CHEBI:57287"/>
        <dbReference type="ChEBI" id="CHEBI:57384"/>
        <dbReference type="ChEBI" id="CHEBI:64479"/>
        <dbReference type="ChEBI" id="CHEBI:78449"/>
        <dbReference type="EC" id="2.3.1.39"/>
    </reaction>
</comment>
<dbReference type="EMBL" id="JAEKNR010000082">
    <property type="protein sequence ID" value="MBJ7597863.1"/>
    <property type="molecule type" value="Genomic_DNA"/>
</dbReference>
<dbReference type="InterPro" id="IPR014043">
    <property type="entry name" value="Acyl_transferase_dom"/>
</dbReference>
<name>A0A934K8X7_9BACT</name>
<dbReference type="InterPro" id="IPR016036">
    <property type="entry name" value="Malonyl_transacylase_ACP-bd"/>
</dbReference>
<dbReference type="InterPro" id="IPR024925">
    <property type="entry name" value="Malonyl_CoA-ACP_transAc"/>
</dbReference>
<dbReference type="SUPFAM" id="SSF52151">
    <property type="entry name" value="FabD/lysophospholipase-like"/>
    <property type="match status" value="1"/>
</dbReference>
<dbReference type="Gene3D" id="3.40.366.10">
    <property type="entry name" value="Malonyl-Coenzyme A Acyl Carrier Protein, domain 2"/>
    <property type="match status" value="1"/>
</dbReference>
<dbReference type="InterPro" id="IPR001227">
    <property type="entry name" value="Ac_transferase_dom_sf"/>
</dbReference>
<evidence type="ECO:0000256" key="1">
    <source>
        <dbReference type="ARBA" id="ARBA00022679"/>
    </source>
</evidence>
<evidence type="ECO:0000313" key="7">
    <source>
        <dbReference type="EMBL" id="MBJ7597863.1"/>
    </source>
</evidence>